<dbReference type="AlphaFoldDB" id="A0A9Q3QZA9"/>
<dbReference type="RefSeq" id="WP_221121858.1">
    <property type="nucleotide sequence ID" value="NZ_JABDXQ010000012.1"/>
</dbReference>
<proteinExistence type="predicted"/>
<protein>
    <submittedName>
        <fullName evidence="1">Uncharacterized protein</fullName>
    </submittedName>
</protein>
<gene>
    <name evidence="1" type="ORF">HJB63_24790</name>
</gene>
<comment type="caution">
    <text evidence="1">The sequence shown here is derived from an EMBL/GenBank/DDBJ whole genome shotgun (WGS) entry which is preliminary data.</text>
</comment>
<evidence type="ECO:0000313" key="1">
    <source>
        <dbReference type="EMBL" id="MBX5025743.1"/>
    </source>
</evidence>
<dbReference type="Proteomes" id="UP000749740">
    <property type="component" value="Unassembled WGS sequence"/>
</dbReference>
<name>A0A9Q3QZA9_9HYPH</name>
<reference evidence="1" key="1">
    <citation type="submission" date="2020-04" db="EMBL/GenBank/DDBJ databases">
        <title>Global-level population genomics: horizontal gene transfer, symbiosis and evolution in Rhizobia.</title>
        <authorList>
            <person name="Gai Y."/>
        </authorList>
    </citation>
    <scope>NUCLEOTIDE SEQUENCE</scope>
    <source>
        <strain evidence="1">BLR57</strain>
    </source>
</reference>
<dbReference type="EMBL" id="JABDYC010000010">
    <property type="protein sequence ID" value="MBX5025743.1"/>
    <property type="molecule type" value="Genomic_DNA"/>
</dbReference>
<accession>A0A9Q3QZA9</accession>
<sequence>MLSTERDYKRGGERFPIPSQGEVEGKLLMFEVVAVTCLQQLLVQRDSHLVRRLRQRLLRNLKERCAPLKLCGDDEKAAKEFALHLLEAACEEAREERR</sequence>
<evidence type="ECO:0000313" key="2">
    <source>
        <dbReference type="Proteomes" id="UP000749740"/>
    </source>
</evidence>
<organism evidence="1 2">
    <name type="scientific">Rhizobium lentis</name>
    <dbReference type="NCBI Taxonomy" id="1138194"/>
    <lineage>
        <taxon>Bacteria</taxon>
        <taxon>Pseudomonadati</taxon>
        <taxon>Pseudomonadota</taxon>
        <taxon>Alphaproteobacteria</taxon>
        <taxon>Hyphomicrobiales</taxon>
        <taxon>Rhizobiaceae</taxon>
        <taxon>Rhizobium/Agrobacterium group</taxon>
        <taxon>Rhizobium</taxon>
    </lineage>
</organism>